<dbReference type="InterPro" id="IPR045196">
    <property type="entry name" value="IF2/IF5"/>
</dbReference>
<evidence type="ECO:0000256" key="3">
    <source>
        <dbReference type="ARBA" id="ARBA00011243"/>
    </source>
</evidence>
<dbReference type="eggNOG" id="arCOG01640">
    <property type="taxonomic scope" value="Archaea"/>
</dbReference>
<evidence type="ECO:0000256" key="5">
    <source>
        <dbReference type="ARBA" id="ARBA00022540"/>
    </source>
</evidence>
<evidence type="ECO:0000256" key="6">
    <source>
        <dbReference type="ARBA" id="ARBA00022917"/>
    </source>
</evidence>
<evidence type="ECO:0000256" key="4">
    <source>
        <dbReference type="ARBA" id="ARBA00022314"/>
    </source>
</evidence>
<feature type="region of interest" description="Disordered" evidence="10">
    <location>
        <begin position="133"/>
        <end position="153"/>
    </location>
</feature>
<organism evidence="13 14">
    <name type="scientific">Natrinema pallidum DSM 3751</name>
    <dbReference type="NCBI Taxonomy" id="1227495"/>
    <lineage>
        <taxon>Archaea</taxon>
        <taxon>Methanobacteriati</taxon>
        <taxon>Methanobacteriota</taxon>
        <taxon>Stenosarchaea group</taxon>
        <taxon>Halobacteria</taxon>
        <taxon>Halobacteriales</taxon>
        <taxon>Natrialbaceae</taxon>
        <taxon>Natrinema</taxon>
    </lineage>
</organism>
<dbReference type="SUPFAM" id="SSF50249">
    <property type="entry name" value="Nucleic acid-binding proteins"/>
    <property type="match status" value="1"/>
</dbReference>
<comment type="function">
    <text evidence="1 9">eIF-2 functions in the early steps of protein synthesis by forming a ternary complex with GTP and initiator tRNA.</text>
</comment>
<evidence type="ECO:0000256" key="2">
    <source>
        <dbReference type="ARBA" id="ARBA00010397"/>
    </source>
</evidence>
<evidence type="ECO:0000256" key="10">
    <source>
        <dbReference type="SAM" id="MobiDB-lite"/>
    </source>
</evidence>
<dbReference type="PROSITE" id="PS50926">
    <property type="entry name" value="TRAM"/>
    <property type="match status" value="1"/>
</dbReference>
<evidence type="ECO:0000256" key="1">
    <source>
        <dbReference type="ARBA" id="ARBA00003323"/>
    </source>
</evidence>
<comment type="similarity">
    <text evidence="2 9">Belongs to the eIF-2-beta/eIF-5 family.</text>
</comment>
<dbReference type="AlphaFoldDB" id="L9YPT3"/>
<gene>
    <name evidence="9" type="primary">eif2b</name>
    <name evidence="13" type="ORF">C487_13063</name>
</gene>
<dbReference type="GO" id="GO:0043565">
    <property type="term" value="F:sequence-specific DNA binding"/>
    <property type="evidence" value="ECO:0007669"/>
    <property type="project" value="InterPro"/>
</dbReference>
<dbReference type="InterPro" id="IPR000679">
    <property type="entry name" value="Znf_GATA"/>
</dbReference>
<keyword evidence="5 9" id="KW-0396">Initiation factor</keyword>
<dbReference type="HAMAP" id="MF_00232">
    <property type="entry name" value="eIF_2_beta"/>
    <property type="match status" value="1"/>
</dbReference>
<dbReference type="InterPro" id="IPR016190">
    <property type="entry name" value="Transl_init_fac_IF2/IF5_Zn-bd"/>
</dbReference>
<comment type="subunit">
    <text evidence="3 9">Heterotrimer composed of an alpha, a beta and a gamma chain.</text>
</comment>
<dbReference type="EMBL" id="AOII01000077">
    <property type="protein sequence ID" value="ELY75691.1"/>
    <property type="molecule type" value="Genomic_DNA"/>
</dbReference>
<dbReference type="InterPro" id="IPR004458">
    <property type="entry name" value="TIF2_bsu_arc"/>
</dbReference>
<evidence type="ECO:0000313" key="13">
    <source>
        <dbReference type="EMBL" id="ELY75691.1"/>
    </source>
</evidence>
<dbReference type="PATRIC" id="fig|1227495.3.peg.2613"/>
<dbReference type="PANTHER" id="PTHR23001:SF3">
    <property type="entry name" value="EUKARYOTIC TRANSLATION INITIATION FACTOR 2 SUBUNIT 2"/>
    <property type="match status" value="1"/>
</dbReference>
<feature type="compositionally biased region" description="Basic and acidic residues" evidence="10">
    <location>
        <begin position="1"/>
        <end position="12"/>
    </location>
</feature>
<dbReference type="SUPFAM" id="SSF75689">
    <property type="entry name" value="Zinc-binding domain of translation initiation factor 2 beta"/>
    <property type="match status" value="1"/>
</dbReference>
<keyword evidence="6 9" id="KW-0648">Protein biosynthesis</keyword>
<feature type="region of interest" description="Disordered" evidence="10">
    <location>
        <begin position="1"/>
        <end position="34"/>
    </location>
</feature>
<evidence type="ECO:0000256" key="8">
    <source>
        <dbReference type="ARBA" id="ARBA00032408"/>
    </source>
</evidence>
<evidence type="ECO:0000259" key="11">
    <source>
        <dbReference type="PROSITE" id="PS50114"/>
    </source>
</evidence>
<proteinExistence type="inferred from homology"/>
<evidence type="ECO:0000313" key="14">
    <source>
        <dbReference type="Proteomes" id="UP000011618"/>
    </source>
</evidence>
<dbReference type="GO" id="GO:0003743">
    <property type="term" value="F:translation initiation factor activity"/>
    <property type="evidence" value="ECO:0007669"/>
    <property type="project" value="UniProtKB-UniRule"/>
</dbReference>
<dbReference type="Proteomes" id="UP000011618">
    <property type="component" value="Unassembled WGS sequence"/>
</dbReference>
<dbReference type="NCBIfam" id="NF003067">
    <property type="entry name" value="PRK03988.1"/>
    <property type="match status" value="1"/>
</dbReference>
<dbReference type="Pfam" id="PF01938">
    <property type="entry name" value="TRAM"/>
    <property type="match status" value="1"/>
</dbReference>
<feature type="domain" description="GATA-type" evidence="11">
    <location>
        <begin position="101"/>
        <end position="128"/>
    </location>
</feature>
<name>L9YPT3_9EURY</name>
<dbReference type="SMART" id="SM00653">
    <property type="entry name" value="eIF2B_5"/>
    <property type="match status" value="1"/>
</dbReference>
<dbReference type="eggNOG" id="arCOG01641">
    <property type="taxonomic scope" value="Archaea"/>
</dbReference>
<dbReference type="InterPro" id="IPR002735">
    <property type="entry name" value="Transl_init_fac_IF2/IF5_dom"/>
</dbReference>
<dbReference type="SUPFAM" id="SSF100966">
    <property type="entry name" value="Translation initiation factor 2 beta, aIF2beta, N-terminal domain"/>
    <property type="match status" value="1"/>
</dbReference>
<comment type="caution">
    <text evidence="13">The sequence shown here is derived from an EMBL/GenBank/DDBJ whole genome shotgun (WGS) entry which is preliminary data.</text>
</comment>
<sequence length="248" mass="27565">MDYESSLDRAMEDVPDIGGDEQRLQIPDPEPQKDGAFTRVTNLDEIADVLSRDTEHLHRFIQRELGTSGKLEDGRGRYNGTFSQTDLDAAIDAYVDEYVLCSECGLPDTRLVREDRTPMLRCDACGAFRPVTKRSTSSQQQQQQDAVEEGQTYTAPSEMCIRDRLRCDACGAFRPVTKRSTSSQQQQQQDAVEEGQTYTVEITGTGRKGDGVAEKGSYTIFVPGAEEGDIVDIYIKNISGNLAFARLD</sequence>
<evidence type="ECO:0000256" key="9">
    <source>
        <dbReference type="HAMAP-Rule" id="MF_00232"/>
    </source>
</evidence>
<dbReference type="Pfam" id="PF01873">
    <property type="entry name" value="eIF-5_eIF-2B"/>
    <property type="match status" value="1"/>
</dbReference>
<evidence type="ECO:0000259" key="12">
    <source>
        <dbReference type="PROSITE" id="PS50926"/>
    </source>
</evidence>
<dbReference type="PANTHER" id="PTHR23001">
    <property type="entry name" value="EUKARYOTIC TRANSLATION INITIATION FACTOR"/>
    <property type="match status" value="1"/>
</dbReference>
<feature type="domain" description="TRAM" evidence="12">
    <location>
        <begin position="191"/>
        <end position="248"/>
    </location>
</feature>
<dbReference type="InterPro" id="IPR002792">
    <property type="entry name" value="TRAM_dom"/>
</dbReference>
<dbReference type="InterPro" id="IPR012340">
    <property type="entry name" value="NA-bd_OB-fold"/>
</dbReference>
<dbReference type="Gene3D" id="2.40.50.140">
    <property type="entry name" value="Nucleic acid-binding proteins"/>
    <property type="match status" value="1"/>
</dbReference>
<dbReference type="GO" id="GO:0006355">
    <property type="term" value="P:regulation of DNA-templated transcription"/>
    <property type="evidence" value="ECO:0007669"/>
    <property type="project" value="InterPro"/>
</dbReference>
<accession>L9YPT3</accession>
<evidence type="ECO:0000256" key="7">
    <source>
        <dbReference type="ARBA" id="ARBA00031466"/>
    </source>
</evidence>
<protein>
    <recommendedName>
        <fullName evidence="4 9">Translation initiation factor 2 subunit beta</fullName>
    </recommendedName>
    <alternativeName>
        <fullName evidence="7 9">aIF2-beta</fullName>
    </alternativeName>
    <alternativeName>
        <fullName evidence="8 9">eIF-2-beta</fullName>
    </alternativeName>
</protein>
<dbReference type="Gene3D" id="3.30.30.170">
    <property type="match status" value="1"/>
</dbReference>
<reference evidence="13 14" key="1">
    <citation type="journal article" date="2014" name="PLoS Genet.">
        <title>Phylogenetically driven sequencing of extremely halophilic archaea reveals strategies for static and dynamic osmo-response.</title>
        <authorList>
            <person name="Becker E.A."/>
            <person name="Seitzer P.M."/>
            <person name="Tritt A."/>
            <person name="Larsen D."/>
            <person name="Krusor M."/>
            <person name="Yao A.I."/>
            <person name="Wu D."/>
            <person name="Madern D."/>
            <person name="Eisen J.A."/>
            <person name="Darling A.E."/>
            <person name="Facciotti M.T."/>
        </authorList>
    </citation>
    <scope>NUCLEOTIDE SEQUENCE [LARGE SCALE GENOMIC DNA]</scope>
    <source>
        <strain evidence="13 14">DSM 3751</strain>
    </source>
</reference>
<dbReference type="InterPro" id="IPR016189">
    <property type="entry name" value="Transl_init_fac_IF2/IF5_N"/>
</dbReference>
<dbReference type="PROSITE" id="PS50114">
    <property type="entry name" value="GATA_ZN_FINGER_2"/>
    <property type="match status" value="1"/>
</dbReference>